<gene>
    <name evidence="1" type="ORF">RFULGI_LOCUS1935</name>
</gene>
<dbReference type="EMBL" id="CAJVPZ010001337">
    <property type="protein sequence ID" value="CAG8489945.1"/>
    <property type="molecule type" value="Genomic_DNA"/>
</dbReference>
<dbReference type="Gene3D" id="3.80.10.10">
    <property type="entry name" value="Ribonuclease Inhibitor"/>
    <property type="match status" value="1"/>
</dbReference>
<proteinExistence type="predicted"/>
<keyword evidence="2" id="KW-1185">Reference proteome</keyword>
<dbReference type="AlphaFoldDB" id="A0A9N8WI57"/>
<protein>
    <submittedName>
        <fullName evidence="1">19000_t:CDS:1</fullName>
    </submittedName>
</protein>
<accession>A0A9N8WI57</accession>
<dbReference type="Proteomes" id="UP000789396">
    <property type="component" value="Unassembled WGS sequence"/>
</dbReference>
<sequence length="543" mass="62571">MKYPDCKKMPEDELCCLSRIIVTLFCNQPKSKIHVPPLPTECMQQILQHIADQGVGSLYPFLLVNRYWCNNVIPFLWARPFEGTLTPENRYKSMLIYLSSLTAQEKTALNVSLKPYNITIPDLAPPLYNYPVFLEEFSYKNVETAVYSCICRWNTEDFVARNREEQILVLASTLCQLFMRNSKSLKTFIIDKFLNHSDLPDCSIFSSGQPGLRNISNLTIDCTKPMMENTIRLLELIPFLCKNIHCLDVKLLFFENNTEVIQAIIKIIRAQESLTEFKLDGVKSGESRDIIQALQCQSSSIATIKFENVDLTTDSLRLLALCQQLRNLSLIQYRGLTMEESVWNHIKFDLRKLRLKNSARSPLIPAALIRAAGEHLRYLSYDIITRETIEATTLYCPNLTELELSDYLPQHDSLLYLLFKGLHQIKRLTIASVHNNASRYMIISGRELPTTLEYLKLQCGPSIQIENLLEDCEAPLRVLILDDAVNLNFADLKVISKFVKIKRTLRYLGIGGRISWNGKEKNELEMLKKRGVKIIPWFEIDKW</sequence>
<evidence type="ECO:0000313" key="1">
    <source>
        <dbReference type="EMBL" id="CAG8489945.1"/>
    </source>
</evidence>
<dbReference type="InterPro" id="IPR032675">
    <property type="entry name" value="LRR_dom_sf"/>
</dbReference>
<name>A0A9N8WI57_9GLOM</name>
<organism evidence="1 2">
    <name type="scientific">Racocetra fulgida</name>
    <dbReference type="NCBI Taxonomy" id="60492"/>
    <lineage>
        <taxon>Eukaryota</taxon>
        <taxon>Fungi</taxon>
        <taxon>Fungi incertae sedis</taxon>
        <taxon>Mucoromycota</taxon>
        <taxon>Glomeromycotina</taxon>
        <taxon>Glomeromycetes</taxon>
        <taxon>Diversisporales</taxon>
        <taxon>Gigasporaceae</taxon>
        <taxon>Racocetra</taxon>
    </lineage>
</organism>
<dbReference type="OrthoDB" id="2327826at2759"/>
<dbReference type="SUPFAM" id="SSF52047">
    <property type="entry name" value="RNI-like"/>
    <property type="match status" value="1"/>
</dbReference>
<evidence type="ECO:0000313" key="2">
    <source>
        <dbReference type="Proteomes" id="UP000789396"/>
    </source>
</evidence>
<reference evidence="1" key="1">
    <citation type="submission" date="2021-06" db="EMBL/GenBank/DDBJ databases">
        <authorList>
            <person name="Kallberg Y."/>
            <person name="Tangrot J."/>
            <person name="Rosling A."/>
        </authorList>
    </citation>
    <scope>NUCLEOTIDE SEQUENCE</scope>
    <source>
        <strain evidence="1">IN212</strain>
    </source>
</reference>
<comment type="caution">
    <text evidence="1">The sequence shown here is derived from an EMBL/GenBank/DDBJ whole genome shotgun (WGS) entry which is preliminary data.</text>
</comment>